<dbReference type="Proteomes" id="UP000325579">
    <property type="component" value="Unassembled WGS sequence"/>
</dbReference>
<evidence type="ECO:0000313" key="2">
    <source>
        <dbReference type="EMBL" id="KAE8397008.1"/>
    </source>
</evidence>
<dbReference type="GeneID" id="43673241"/>
<dbReference type="OrthoDB" id="4227485at2759"/>
<dbReference type="Pfam" id="PF12520">
    <property type="entry name" value="DUF3723"/>
    <property type="match status" value="1"/>
</dbReference>
<gene>
    <name evidence="2" type="ORF">BDV37DRAFT_289798</name>
</gene>
<evidence type="ECO:0000313" key="3">
    <source>
        <dbReference type="Proteomes" id="UP000325579"/>
    </source>
</evidence>
<feature type="compositionally biased region" description="Basic residues" evidence="1">
    <location>
        <begin position="644"/>
        <end position="658"/>
    </location>
</feature>
<protein>
    <submittedName>
        <fullName evidence="2">Uncharacterized protein</fullName>
    </submittedName>
</protein>
<evidence type="ECO:0000256" key="1">
    <source>
        <dbReference type="SAM" id="MobiDB-lite"/>
    </source>
</evidence>
<accession>A0A5N7CTN2</accession>
<reference evidence="2 3" key="1">
    <citation type="submission" date="2019-04" db="EMBL/GenBank/DDBJ databases">
        <authorList>
            <consortium name="DOE Joint Genome Institute"/>
            <person name="Mondo S."/>
            <person name="Kjaerbolling I."/>
            <person name="Vesth T."/>
            <person name="Frisvad J.C."/>
            <person name="Nybo J.L."/>
            <person name="Theobald S."/>
            <person name="Kildgaard S."/>
            <person name="Isbrandt T."/>
            <person name="Kuo A."/>
            <person name="Sato A."/>
            <person name="Lyhne E.K."/>
            <person name="Kogle M.E."/>
            <person name="Wiebenga A."/>
            <person name="Kun R.S."/>
            <person name="Lubbers R.J."/>
            <person name="Makela M.R."/>
            <person name="Barry K."/>
            <person name="Chovatia M."/>
            <person name="Clum A."/>
            <person name="Daum C."/>
            <person name="Haridas S."/>
            <person name="He G."/>
            <person name="LaButti K."/>
            <person name="Lipzen A."/>
            <person name="Riley R."/>
            <person name="Salamov A."/>
            <person name="Simmons B.A."/>
            <person name="Magnuson J.K."/>
            <person name="Henrissat B."/>
            <person name="Mortensen U.H."/>
            <person name="Larsen T.O."/>
            <person name="Devries R.P."/>
            <person name="Grigoriev I.V."/>
            <person name="Machida M."/>
            <person name="Baker S.E."/>
            <person name="Andersen M.R."/>
            <person name="Cantor M.N."/>
            <person name="Hua S.X."/>
        </authorList>
    </citation>
    <scope>NUCLEOTIDE SEQUENCE [LARGE SCALE GENOMIC DNA]</scope>
    <source>
        <strain evidence="2 3">CBS 119388</strain>
    </source>
</reference>
<sequence>MQRALFTEEEVRLASERRLKYQGSAKVSLNDIVFDPPLPRDLDSRNLDRICQMFRKNRCRRLDVENHIPVIVARNDLSTALQQAEVTASALMTKSAEHLPSLRFPSGQLRGLHGRHRAQAGSMVLAPIDRWWAIDLYFDDISEELRTTLVEEYANQKAPTDGEIYRKIRQYEGEQNEPFRERWFVRLSKSNQGRLEQLDNRKNRRLRGAFDKLLRIPGIWPNGMRISMLHRLIATDCVEEMITYLKHIEEFWSSLVGADTAAMKKIDQDTVDNLQLLAPGKSRADKSTACGLVLSGRAFSDFSETERRSIWSRLEVFDGLVPSLYTFFEDFKYLENCAKCIKRLFGPVNESIWNTMKHMFHGSPDLEEDCLIQTSECTERLQRAGSAERLDLGYRQVWLFAMRNYTLMPTDPKNDDDLLAKPNRAMADARTIYDMADLARRLGFHSSEIESLLQGSPDRQIARDALLQARKPHRFRYDVREFDALVDRIVECFSAAVPYEPERSPELLADSTVKARARCGTPQKRTHRQDSLHLFIDYLHKDEIMIADTITTFFVRRCVYFAFFGKPCSHGNPYMDHDGNPLSQGSPTFSPLFIRDDSAAADLETTIPAGLAAEQPESEPEGAPTGKGQQNTRGRQHQSGVHERLRRRTRKMRKRRHQTQLVGQTAEPSMELDSLSAGSTNDDVMDNDGSDLWITDAGTPEPSSPAAAVDLMSRKTTPDSEPLAHDQTERQVRSELAASLEPSDDGVFGQVAAPGPVERDSGPFESITSSIVTSGQPLEAADLEQNPSSPSPKQPRRAASGENLIPTEQTPPEKEPAETQLEPYMEEYINRILQAREEQDRLEEELEQERLEEELNFPSTQPKAAPESVTQDHSGSPKPHVPTSPASSNYSRPEFYQPALEQDPAVSVAEDPPETVAAVQNPDRGTAEGHTSAARQERPLTELDAENLKPKVAPGTTSAPGAPEGSASPSPDAPTSSAPSTGASKEEPPPADIVEISFWSFERGEWRQTNLVRVDVLDPSPVERVAKKYMRKKYSLYDVNLQSLSPAGCFRAAIADGINRIFVISEHEESKLVADGQLIKDRRLLYSVSKLLDQDQSGTDRQTKIHRPRKPE</sequence>
<feature type="compositionally biased region" description="Basic and acidic residues" evidence="1">
    <location>
        <begin position="935"/>
        <end position="949"/>
    </location>
</feature>
<feature type="compositionally biased region" description="Basic and acidic residues" evidence="1">
    <location>
        <begin position="712"/>
        <end position="733"/>
    </location>
</feature>
<feature type="compositionally biased region" description="Low complexity" evidence="1">
    <location>
        <begin position="958"/>
        <end position="983"/>
    </location>
</feature>
<name>A0A5N7CTN2_9EURO</name>
<dbReference type="AlphaFoldDB" id="A0A5N7CTN2"/>
<feature type="compositionally biased region" description="Polar residues" evidence="1">
    <location>
        <begin position="766"/>
        <end position="776"/>
    </location>
</feature>
<keyword evidence="3" id="KW-1185">Reference proteome</keyword>
<organism evidence="2 3">
    <name type="scientific">Aspergillus pseudonomiae</name>
    <dbReference type="NCBI Taxonomy" id="1506151"/>
    <lineage>
        <taxon>Eukaryota</taxon>
        <taxon>Fungi</taxon>
        <taxon>Dikarya</taxon>
        <taxon>Ascomycota</taxon>
        <taxon>Pezizomycotina</taxon>
        <taxon>Eurotiomycetes</taxon>
        <taxon>Eurotiomycetidae</taxon>
        <taxon>Eurotiales</taxon>
        <taxon>Aspergillaceae</taxon>
        <taxon>Aspergillus</taxon>
        <taxon>Aspergillus subgen. Circumdati</taxon>
    </lineage>
</organism>
<feature type="compositionally biased region" description="Polar residues" evidence="1">
    <location>
        <begin position="627"/>
        <end position="639"/>
    </location>
</feature>
<proteinExistence type="predicted"/>
<dbReference type="EMBL" id="ML736934">
    <property type="protein sequence ID" value="KAE8397008.1"/>
    <property type="molecule type" value="Genomic_DNA"/>
</dbReference>
<feature type="compositionally biased region" description="Acidic residues" evidence="1">
    <location>
        <begin position="840"/>
        <end position="855"/>
    </location>
</feature>
<dbReference type="InterPro" id="IPR022198">
    <property type="entry name" value="DUF3723"/>
</dbReference>
<dbReference type="RefSeq" id="XP_031934327.1">
    <property type="nucleotide sequence ID" value="XM_032088550.1"/>
</dbReference>
<feature type="compositionally biased region" description="Polar residues" evidence="1">
    <location>
        <begin position="857"/>
        <end position="874"/>
    </location>
</feature>
<feature type="region of interest" description="Disordered" evidence="1">
    <location>
        <begin position="611"/>
        <end position="989"/>
    </location>
</feature>